<evidence type="ECO:0000256" key="3">
    <source>
        <dbReference type="ARBA" id="ARBA00022827"/>
    </source>
</evidence>
<keyword evidence="2" id="KW-0285">Flavoprotein</keyword>
<dbReference type="Pfam" id="PF21274">
    <property type="entry name" value="Rng_hyd_C"/>
    <property type="match status" value="1"/>
</dbReference>
<evidence type="ECO:0000313" key="6">
    <source>
        <dbReference type="Proteomes" id="UP001235712"/>
    </source>
</evidence>
<dbReference type="PANTHER" id="PTHR43004">
    <property type="entry name" value="TRK SYSTEM POTASSIUM UPTAKE PROTEIN"/>
    <property type="match status" value="1"/>
</dbReference>
<keyword evidence="3" id="KW-0274">FAD</keyword>
<dbReference type="RefSeq" id="WP_307247015.1">
    <property type="nucleotide sequence ID" value="NZ_JAUSQZ010000001.1"/>
</dbReference>
<dbReference type="Gene3D" id="3.30.9.10">
    <property type="entry name" value="D-Amino Acid Oxidase, subunit A, domain 2"/>
    <property type="match status" value="1"/>
</dbReference>
<dbReference type="Gene3D" id="3.40.30.120">
    <property type="match status" value="1"/>
</dbReference>
<keyword evidence="6" id="KW-1185">Reference proteome</keyword>
<protein>
    <submittedName>
        <fullName evidence="5">2-polyprenyl-6-methoxyphenol hydroxylase-like FAD-dependent oxidoreductase</fullName>
    </submittedName>
</protein>
<dbReference type="InterPro" id="IPR036188">
    <property type="entry name" value="FAD/NAD-bd_sf"/>
</dbReference>
<gene>
    <name evidence="5" type="ORF">J2S57_004870</name>
</gene>
<dbReference type="PANTHER" id="PTHR43004:SF19">
    <property type="entry name" value="BINDING MONOOXYGENASE, PUTATIVE (JCVI)-RELATED"/>
    <property type="match status" value="1"/>
</dbReference>
<evidence type="ECO:0000313" key="5">
    <source>
        <dbReference type="EMBL" id="MDP9829121.1"/>
    </source>
</evidence>
<comment type="caution">
    <text evidence="5">The sequence shown here is derived from an EMBL/GenBank/DDBJ whole genome shotgun (WGS) entry which is preliminary data.</text>
</comment>
<dbReference type="EMBL" id="JAUSQZ010000001">
    <property type="protein sequence ID" value="MDP9829121.1"/>
    <property type="molecule type" value="Genomic_DNA"/>
</dbReference>
<reference evidence="5 6" key="1">
    <citation type="submission" date="2023-07" db="EMBL/GenBank/DDBJ databases">
        <title>Sequencing the genomes of 1000 actinobacteria strains.</title>
        <authorList>
            <person name="Klenk H.-P."/>
        </authorList>
    </citation>
    <scope>NUCLEOTIDE SEQUENCE [LARGE SCALE GENOMIC DNA]</scope>
    <source>
        <strain evidence="5 6">DSM 44388</strain>
    </source>
</reference>
<dbReference type="InterPro" id="IPR050641">
    <property type="entry name" value="RIFMO-like"/>
</dbReference>
<evidence type="ECO:0000259" key="4">
    <source>
        <dbReference type="Pfam" id="PF01494"/>
    </source>
</evidence>
<dbReference type="Gene3D" id="3.50.50.60">
    <property type="entry name" value="FAD/NAD(P)-binding domain"/>
    <property type="match status" value="1"/>
</dbReference>
<evidence type="ECO:0000256" key="2">
    <source>
        <dbReference type="ARBA" id="ARBA00022630"/>
    </source>
</evidence>
<organism evidence="5 6">
    <name type="scientific">Kineosporia succinea</name>
    <dbReference type="NCBI Taxonomy" id="84632"/>
    <lineage>
        <taxon>Bacteria</taxon>
        <taxon>Bacillati</taxon>
        <taxon>Actinomycetota</taxon>
        <taxon>Actinomycetes</taxon>
        <taxon>Kineosporiales</taxon>
        <taxon>Kineosporiaceae</taxon>
        <taxon>Kineosporia</taxon>
    </lineage>
</organism>
<sequence>MTGPDLLLTGGRDVHQVHFPLGTPPGDVDVLVVGAGPVGLSAAIELRGRGVDVAVVDKATGATLVRAGAMGHSPRVVEHFRRWGLLQAIRDEWTFPPEWNRGIRLVTSLAGHDLGPDPAYRRQGGPSSEEALRRPQSALQKVFLTRLAELGVPVGGGWELRALDERADGVEAVLAQVATGERHLVRARYVIGADGNRSSVRTLSGIERDGDRATEKRYRLIVRTGDIRDRVGPAPSGVNIVFNERSSGFLAAVSHRDWRVYAGPYPLDHEPTESELIGTAAASFGFDLDLELISATVYYDASRIAQTFRKGRVLLAGDAAHVRTPGGNLGEGFGDVVNLGWKLAAVLHGSAPDTLLESYDEERRRHNWRVADHALERSRRSRAVLAELRAEGIPADSDGSAGALERRERIRARLATETVAAPGVTFDERYDQSRAIWYENDGKERVWAPDVYEDDPRPGHRAPNGAVDTYGGTLHDRIGAGFSLLSLGDDRSLEASFEDAARRRGVPLAVVHLGSVPAGETYRDAAYFLVRPDQHVAWRGDDLPEGGADAVLDRVLGAG</sequence>
<comment type="cofactor">
    <cofactor evidence="1">
        <name>FAD</name>
        <dbReference type="ChEBI" id="CHEBI:57692"/>
    </cofactor>
</comment>
<dbReference type="PRINTS" id="PR00420">
    <property type="entry name" value="RNGMNOXGNASE"/>
</dbReference>
<accession>A0ABT9P8U7</accession>
<evidence type="ECO:0000256" key="1">
    <source>
        <dbReference type="ARBA" id="ARBA00001974"/>
    </source>
</evidence>
<feature type="domain" description="FAD-binding" evidence="4">
    <location>
        <begin position="27"/>
        <end position="373"/>
    </location>
</feature>
<proteinExistence type="predicted"/>
<dbReference type="SUPFAM" id="SSF51905">
    <property type="entry name" value="FAD/NAD(P)-binding domain"/>
    <property type="match status" value="1"/>
</dbReference>
<dbReference type="Proteomes" id="UP001235712">
    <property type="component" value="Unassembled WGS sequence"/>
</dbReference>
<dbReference type="Pfam" id="PF01494">
    <property type="entry name" value="FAD_binding_3"/>
    <property type="match status" value="1"/>
</dbReference>
<name>A0ABT9P8U7_9ACTN</name>
<dbReference type="InterPro" id="IPR002938">
    <property type="entry name" value="FAD-bd"/>
</dbReference>